<proteinExistence type="predicted"/>
<protein>
    <submittedName>
        <fullName evidence="2">Uncharacterized protein</fullName>
    </submittedName>
</protein>
<reference evidence="2" key="1">
    <citation type="submission" date="2020-06" db="EMBL/GenBank/DDBJ databases">
        <title>Insight into the genomes of haloalkaliphilic bacilli from Kenyan soda lakes.</title>
        <authorList>
            <person name="Mwirichia R."/>
            <person name="Villamizar G.C."/>
            <person name="Poehlein A."/>
            <person name="Mugweru J."/>
            <person name="Kipnyargis A."/>
            <person name="Kiplimo D."/>
            <person name="Orwa P."/>
            <person name="Daniel R."/>
        </authorList>
    </citation>
    <scope>NUCLEOTIDE SEQUENCE</scope>
    <source>
        <strain evidence="2">B1096_S55</strain>
    </source>
</reference>
<evidence type="ECO:0000313" key="2">
    <source>
        <dbReference type="EMBL" id="MCR6097986.1"/>
    </source>
</evidence>
<evidence type="ECO:0000256" key="1">
    <source>
        <dbReference type="SAM" id="Phobius"/>
    </source>
</evidence>
<name>A0A9Q4B461_SALAG</name>
<keyword evidence="1" id="KW-0472">Membrane</keyword>
<sequence length="79" mass="9371">MIVLLLVSAIVMIYEWRYLKKRRMARRTYILSLGIYVMSVGYAAWVMLYDISAVTTPNLVIHDIFRPIQYIITLEWLTT</sequence>
<accession>A0A9Q4B461</accession>
<dbReference type="Proteomes" id="UP001057753">
    <property type="component" value="Unassembled WGS sequence"/>
</dbReference>
<dbReference type="EMBL" id="JABXYM010000001">
    <property type="protein sequence ID" value="MCR6097986.1"/>
    <property type="molecule type" value="Genomic_DNA"/>
</dbReference>
<dbReference type="RefSeq" id="WP_257822366.1">
    <property type="nucleotide sequence ID" value="NZ_JABXYM010000001.1"/>
</dbReference>
<keyword evidence="3" id="KW-1185">Reference proteome</keyword>
<keyword evidence="1" id="KW-0812">Transmembrane</keyword>
<gene>
    <name evidence="2" type="ORF">HXA33_15720</name>
</gene>
<feature type="transmembrane region" description="Helical" evidence="1">
    <location>
        <begin position="29"/>
        <end position="49"/>
    </location>
</feature>
<dbReference type="AlphaFoldDB" id="A0A9Q4B461"/>
<evidence type="ECO:0000313" key="3">
    <source>
        <dbReference type="Proteomes" id="UP001057753"/>
    </source>
</evidence>
<organism evidence="2 3">
    <name type="scientific">Salipaludibacillus agaradhaerens</name>
    <name type="common">Bacillus agaradhaerens</name>
    <dbReference type="NCBI Taxonomy" id="76935"/>
    <lineage>
        <taxon>Bacteria</taxon>
        <taxon>Bacillati</taxon>
        <taxon>Bacillota</taxon>
        <taxon>Bacilli</taxon>
        <taxon>Bacillales</taxon>
        <taxon>Bacillaceae</taxon>
    </lineage>
</organism>
<keyword evidence="1" id="KW-1133">Transmembrane helix</keyword>
<comment type="caution">
    <text evidence="2">The sequence shown here is derived from an EMBL/GenBank/DDBJ whole genome shotgun (WGS) entry which is preliminary data.</text>
</comment>